<accession>A0A7S1V1A4</accession>
<sequence>MYMMLRNKQQQNEDALEADGLITTTSPTSSKDNEDHDDSSSSKGSCTFLLVLLANIFTVLFSPRSPVHITLGSSQPTTPTPVSNETITTITEEEASVVTEEKNTGVVSSSSTNNSTTTVSENWKVPLPILAVGYSFEGDFALHEYFTCSGMPKVQHYCCCDSTEVSYPCKTMGSCLKENEQQPNPLEACGFQNYNVFTQLESEYGQGFMSLPQDFMLELISKEYPNATLLFNHHTDEEWPSKVSNGRGVGMRYIRTFPHIIVEGQDKNSKLRQIHLEHRQRIETFAKEHPSHQLVDVNVGSNSLEVGKVLEEFIGGKGAECWK</sequence>
<gene>
    <name evidence="2" type="ORF">GOCE00092_LOCUS13660</name>
</gene>
<protein>
    <submittedName>
        <fullName evidence="2">Uncharacterized protein</fullName>
    </submittedName>
</protein>
<feature type="compositionally biased region" description="Low complexity" evidence="1">
    <location>
        <begin position="104"/>
        <end position="118"/>
    </location>
</feature>
<name>A0A7S1V1A4_9STRA</name>
<dbReference type="AlphaFoldDB" id="A0A7S1V1A4"/>
<organism evidence="2">
    <name type="scientific">Grammatophora oceanica</name>
    <dbReference type="NCBI Taxonomy" id="210454"/>
    <lineage>
        <taxon>Eukaryota</taxon>
        <taxon>Sar</taxon>
        <taxon>Stramenopiles</taxon>
        <taxon>Ochrophyta</taxon>
        <taxon>Bacillariophyta</taxon>
        <taxon>Fragilariophyceae</taxon>
        <taxon>Fragilariophycidae</taxon>
        <taxon>Rhabdonematales</taxon>
        <taxon>Grammatophoraceae</taxon>
        <taxon>Grammatophora</taxon>
    </lineage>
</organism>
<evidence type="ECO:0000313" key="2">
    <source>
        <dbReference type="EMBL" id="CAD9284748.1"/>
    </source>
</evidence>
<dbReference type="EMBL" id="HBGK01026398">
    <property type="protein sequence ID" value="CAD9284748.1"/>
    <property type="molecule type" value="Transcribed_RNA"/>
</dbReference>
<feature type="region of interest" description="Disordered" evidence="1">
    <location>
        <begin position="98"/>
        <end position="118"/>
    </location>
</feature>
<evidence type="ECO:0000256" key="1">
    <source>
        <dbReference type="SAM" id="MobiDB-lite"/>
    </source>
</evidence>
<proteinExistence type="predicted"/>
<reference evidence="2" key="1">
    <citation type="submission" date="2021-01" db="EMBL/GenBank/DDBJ databases">
        <authorList>
            <person name="Corre E."/>
            <person name="Pelletier E."/>
            <person name="Niang G."/>
            <person name="Scheremetjew M."/>
            <person name="Finn R."/>
            <person name="Kale V."/>
            <person name="Holt S."/>
            <person name="Cochrane G."/>
            <person name="Meng A."/>
            <person name="Brown T."/>
            <person name="Cohen L."/>
        </authorList>
    </citation>
    <scope>NUCLEOTIDE SEQUENCE</scope>
    <source>
        <strain evidence="2">CCMP 410</strain>
    </source>
</reference>